<accession>A0AAW0XR57</accession>
<protein>
    <submittedName>
        <fullName evidence="2">Uncharacterized protein</fullName>
    </submittedName>
</protein>
<name>A0AAW0XR57_CHEQU</name>
<evidence type="ECO:0000256" key="1">
    <source>
        <dbReference type="SAM" id="MobiDB-lite"/>
    </source>
</evidence>
<dbReference type="AlphaFoldDB" id="A0AAW0XR57"/>
<feature type="region of interest" description="Disordered" evidence="1">
    <location>
        <begin position="1"/>
        <end position="27"/>
    </location>
</feature>
<reference evidence="2 3" key="1">
    <citation type="journal article" date="2024" name="BMC Genomics">
        <title>Genome assembly of redclaw crayfish (Cherax quadricarinatus) provides insights into its immune adaptation and hypoxia tolerance.</title>
        <authorList>
            <person name="Liu Z."/>
            <person name="Zheng J."/>
            <person name="Li H."/>
            <person name="Fang K."/>
            <person name="Wang S."/>
            <person name="He J."/>
            <person name="Zhou D."/>
            <person name="Weng S."/>
            <person name="Chi M."/>
            <person name="Gu Z."/>
            <person name="He J."/>
            <person name="Li F."/>
            <person name="Wang M."/>
        </authorList>
    </citation>
    <scope>NUCLEOTIDE SEQUENCE [LARGE SCALE GENOMIC DNA]</scope>
    <source>
        <strain evidence="2">ZL_2023a</strain>
    </source>
</reference>
<dbReference type="EMBL" id="JARKIK010000016">
    <property type="protein sequence ID" value="KAK8747045.1"/>
    <property type="molecule type" value="Genomic_DNA"/>
</dbReference>
<comment type="caution">
    <text evidence="2">The sequence shown here is derived from an EMBL/GenBank/DDBJ whole genome shotgun (WGS) entry which is preliminary data.</text>
</comment>
<dbReference type="Proteomes" id="UP001445076">
    <property type="component" value="Unassembled WGS sequence"/>
</dbReference>
<gene>
    <name evidence="2" type="ORF">OTU49_016957</name>
</gene>
<evidence type="ECO:0000313" key="2">
    <source>
        <dbReference type="EMBL" id="KAK8747045.1"/>
    </source>
</evidence>
<evidence type="ECO:0000313" key="3">
    <source>
        <dbReference type="Proteomes" id="UP001445076"/>
    </source>
</evidence>
<organism evidence="2 3">
    <name type="scientific">Cherax quadricarinatus</name>
    <name type="common">Australian red claw crayfish</name>
    <dbReference type="NCBI Taxonomy" id="27406"/>
    <lineage>
        <taxon>Eukaryota</taxon>
        <taxon>Metazoa</taxon>
        <taxon>Ecdysozoa</taxon>
        <taxon>Arthropoda</taxon>
        <taxon>Crustacea</taxon>
        <taxon>Multicrustacea</taxon>
        <taxon>Malacostraca</taxon>
        <taxon>Eumalacostraca</taxon>
        <taxon>Eucarida</taxon>
        <taxon>Decapoda</taxon>
        <taxon>Pleocyemata</taxon>
        <taxon>Astacidea</taxon>
        <taxon>Parastacoidea</taxon>
        <taxon>Parastacidae</taxon>
        <taxon>Cherax</taxon>
    </lineage>
</organism>
<keyword evidence="3" id="KW-1185">Reference proteome</keyword>
<proteinExistence type="predicted"/>
<feature type="compositionally biased region" description="Basic and acidic residues" evidence="1">
    <location>
        <begin position="12"/>
        <end position="26"/>
    </location>
</feature>
<feature type="non-terminal residue" evidence="2">
    <location>
        <position position="89"/>
    </location>
</feature>
<sequence>MSVSALGFEDTNDFHHRGLENLDDSSKFQLPPDGIYESISSVQGRCSRGLARSASYTSSHKHDLDAAFFTGSSSACSSPRSSRTSRSRR</sequence>